<dbReference type="AlphaFoldDB" id="A0A8S3IJ05"/>
<comment type="similarity">
    <text evidence="4">Belongs to the MIEAP family.</text>
</comment>
<keyword evidence="10" id="KW-0496">Mitochondrion</keyword>
<dbReference type="InterPro" id="IPR031981">
    <property type="entry name" value="MIEAP_C"/>
</dbReference>
<evidence type="ECO:0000256" key="3">
    <source>
        <dbReference type="ARBA" id="ARBA00004496"/>
    </source>
</evidence>
<keyword evidence="7" id="KW-1000">Mitochondrion outer membrane</keyword>
<evidence type="ECO:0000256" key="5">
    <source>
        <dbReference type="ARBA" id="ARBA00019863"/>
    </source>
</evidence>
<keyword evidence="11" id="KW-0472">Membrane</keyword>
<dbReference type="GO" id="GO:0035695">
    <property type="term" value="P:mitophagy by internal vacuole formation"/>
    <property type="evidence" value="ECO:0007669"/>
    <property type="project" value="TreeGrafter"/>
</dbReference>
<protein>
    <recommendedName>
        <fullName evidence="5">Mitochondria-eating protein</fullName>
    </recommendedName>
    <alternativeName>
        <fullName evidence="12">Spermatogenesis-associated protein 18</fullName>
    </alternativeName>
</protein>
<dbReference type="EMBL" id="CAJOBJ010346064">
    <property type="protein sequence ID" value="CAF5201524.1"/>
    <property type="molecule type" value="Genomic_DNA"/>
</dbReference>
<reference evidence="15" key="1">
    <citation type="submission" date="2021-02" db="EMBL/GenBank/DDBJ databases">
        <authorList>
            <person name="Nowell W R."/>
        </authorList>
    </citation>
    <scope>NUCLEOTIDE SEQUENCE</scope>
</reference>
<name>A0A8S3IJ05_9BILA</name>
<dbReference type="PANTHER" id="PTHR21771">
    <property type="entry name" value="MITOCHONDRIA-EATING PROTEIN-RELATED"/>
    <property type="match status" value="1"/>
</dbReference>
<dbReference type="Proteomes" id="UP000681720">
    <property type="component" value="Unassembled WGS sequence"/>
</dbReference>
<keyword evidence="6" id="KW-0963">Cytoplasm</keyword>
<keyword evidence="8" id="KW-0175">Coiled coil</keyword>
<evidence type="ECO:0000256" key="9">
    <source>
        <dbReference type="ARBA" id="ARBA00023121"/>
    </source>
</evidence>
<evidence type="ECO:0000256" key="8">
    <source>
        <dbReference type="ARBA" id="ARBA00023054"/>
    </source>
</evidence>
<accession>A0A8S3IJ05</accession>
<organism evidence="15 16">
    <name type="scientific">Rotaria magnacalcarata</name>
    <dbReference type="NCBI Taxonomy" id="392030"/>
    <lineage>
        <taxon>Eukaryota</taxon>
        <taxon>Metazoa</taxon>
        <taxon>Spiralia</taxon>
        <taxon>Gnathifera</taxon>
        <taxon>Rotifera</taxon>
        <taxon>Eurotatoria</taxon>
        <taxon>Bdelloidea</taxon>
        <taxon>Philodinida</taxon>
        <taxon>Philodinidae</taxon>
        <taxon>Rotaria</taxon>
    </lineage>
</organism>
<evidence type="ECO:0000256" key="4">
    <source>
        <dbReference type="ARBA" id="ARBA00008233"/>
    </source>
</evidence>
<evidence type="ECO:0000256" key="7">
    <source>
        <dbReference type="ARBA" id="ARBA00022787"/>
    </source>
</evidence>
<keyword evidence="9" id="KW-0446">Lipid-binding</keyword>
<evidence type="ECO:0000313" key="15">
    <source>
        <dbReference type="EMBL" id="CAF5201524.1"/>
    </source>
</evidence>
<dbReference type="GO" id="GO:0005741">
    <property type="term" value="C:mitochondrial outer membrane"/>
    <property type="evidence" value="ECO:0007669"/>
    <property type="project" value="UniProtKB-SubCell"/>
</dbReference>
<proteinExistence type="inferred from homology"/>
<evidence type="ECO:0000256" key="11">
    <source>
        <dbReference type="ARBA" id="ARBA00023136"/>
    </source>
</evidence>
<evidence type="ECO:0000256" key="2">
    <source>
        <dbReference type="ARBA" id="ARBA00004305"/>
    </source>
</evidence>
<feature type="region of interest" description="Disordered" evidence="13">
    <location>
        <begin position="1"/>
        <end position="26"/>
    </location>
</feature>
<comment type="caution">
    <text evidence="15">The sequence shown here is derived from an EMBL/GenBank/DDBJ whole genome shotgun (WGS) entry which is preliminary data.</text>
</comment>
<dbReference type="GO" id="GO:0008289">
    <property type="term" value="F:lipid binding"/>
    <property type="evidence" value="ECO:0007669"/>
    <property type="project" value="UniProtKB-KW"/>
</dbReference>
<evidence type="ECO:0000256" key="6">
    <source>
        <dbReference type="ARBA" id="ARBA00022490"/>
    </source>
</evidence>
<evidence type="ECO:0000313" key="16">
    <source>
        <dbReference type="Proteomes" id="UP000681720"/>
    </source>
</evidence>
<dbReference type="Pfam" id="PF16026">
    <property type="entry name" value="MIEAP"/>
    <property type="match status" value="1"/>
</dbReference>
<dbReference type="GO" id="GO:0035694">
    <property type="term" value="P:mitochondrial protein catabolic process"/>
    <property type="evidence" value="ECO:0007669"/>
    <property type="project" value="InterPro"/>
</dbReference>
<gene>
    <name evidence="15" type="ORF">GIL414_LOCUS76752</name>
</gene>
<dbReference type="GO" id="GO:0005759">
    <property type="term" value="C:mitochondrial matrix"/>
    <property type="evidence" value="ECO:0007669"/>
    <property type="project" value="UniProtKB-SubCell"/>
</dbReference>
<feature type="domain" description="Mitochondria-eating protein C-terminal" evidence="14">
    <location>
        <begin position="41"/>
        <end position="88"/>
    </location>
</feature>
<dbReference type="InterPro" id="IPR026169">
    <property type="entry name" value="MIEAP"/>
</dbReference>
<evidence type="ECO:0000256" key="10">
    <source>
        <dbReference type="ARBA" id="ARBA00023128"/>
    </source>
</evidence>
<evidence type="ECO:0000259" key="14">
    <source>
        <dbReference type="Pfam" id="PF16026"/>
    </source>
</evidence>
<feature type="non-terminal residue" evidence="15">
    <location>
        <position position="1"/>
    </location>
</feature>
<dbReference type="PANTHER" id="PTHR21771:SF1">
    <property type="entry name" value="MITOCHONDRIA-EATING PROTEIN"/>
    <property type="match status" value="1"/>
</dbReference>
<comment type="subcellular location">
    <subcellularLocation>
        <location evidence="3">Cytoplasm</location>
    </subcellularLocation>
    <subcellularLocation>
        <location evidence="2">Mitochondrion matrix</location>
    </subcellularLocation>
    <subcellularLocation>
        <location evidence="1">Mitochondrion outer membrane</location>
    </subcellularLocation>
</comment>
<evidence type="ECO:0000256" key="1">
    <source>
        <dbReference type="ARBA" id="ARBA00004294"/>
    </source>
</evidence>
<evidence type="ECO:0000256" key="12">
    <source>
        <dbReference type="ARBA" id="ARBA00032687"/>
    </source>
</evidence>
<evidence type="ECO:0000256" key="13">
    <source>
        <dbReference type="SAM" id="MobiDB-lite"/>
    </source>
</evidence>
<sequence length="88" mass="10143">SKETIARLQKSEEQMRERLAEQAQRQLEKGGKFEDLNQISRPTELIRSYNTLYSQARIDALDALENVREMSDAEDLKSKLLFSVVVVS</sequence>